<accession>A0A1I4V964</accession>
<keyword evidence="1" id="KW-0238">DNA-binding</keyword>
<dbReference type="Gene3D" id="1.10.10.60">
    <property type="entry name" value="Homeodomain-like"/>
    <property type="match status" value="1"/>
</dbReference>
<proteinExistence type="predicted"/>
<evidence type="ECO:0000313" key="2">
    <source>
        <dbReference type="Proteomes" id="UP000183287"/>
    </source>
</evidence>
<evidence type="ECO:0000313" key="1">
    <source>
        <dbReference type="EMBL" id="SFM97714.1"/>
    </source>
</evidence>
<dbReference type="EMBL" id="FOUB01000078">
    <property type="protein sequence ID" value="SFM97714.1"/>
    <property type="molecule type" value="Genomic_DNA"/>
</dbReference>
<dbReference type="GO" id="GO:0003677">
    <property type="term" value="F:DNA binding"/>
    <property type="evidence" value="ECO:0007669"/>
    <property type="project" value="UniProtKB-KW"/>
</dbReference>
<dbReference type="Proteomes" id="UP000183287">
    <property type="component" value="Unassembled WGS sequence"/>
</dbReference>
<organism evidence="1 2">
    <name type="scientific">Nitrosomonas communis</name>
    <dbReference type="NCBI Taxonomy" id="44574"/>
    <lineage>
        <taxon>Bacteria</taxon>
        <taxon>Pseudomonadati</taxon>
        <taxon>Pseudomonadota</taxon>
        <taxon>Betaproteobacteria</taxon>
        <taxon>Nitrosomonadales</taxon>
        <taxon>Nitrosomonadaceae</taxon>
        <taxon>Nitrosomonas</taxon>
    </lineage>
</organism>
<keyword evidence="2" id="KW-1185">Reference proteome</keyword>
<dbReference type="AlphaFoldDB" id="A0A1I4V964"/>
<gene>
    <name evidence="1" type="ORF">SAMN05421863_10783</name>
</gene>
<protein>
    <submittedName>
        <fullName evidence="1">Homeodomain-like domain-containing protein</fullName>
    </submittedName>
</protein>
<sequence>MKEWLVIYQIKALYNKGAGLSERKIARHLGLSRNTVHNISTCPRWKLLLD</sequence>
<reference evidence="2" key="1">
    <citation type="submission" date="2016-10" db="EMBL/GenBank/DDBJ databases">
        <authorList>
            <person name="Varghese N."/>
            <person name="Submissions S."/>
        </authorList>
    </citation>
    <scope>NUCLEOTIDE SEQUENCE [LARGE SCALE GENOMIC DNA]</scope>
    <source>
        <strain evidence="2">Nm44</strain>
    </source>
</reference>
<name>A0A1I4V964_9PROT</name>
<keyword evidence="1" id="KW-0371">Homeobox</keyword>